<keyword evidence="10" id="KW-1185">Reference proteome</keyword>
<evidence type="ECO:0000256" key="5">
    <source>
        <dbReference type="ARBA" id="ARBA00038359"/>
    </source>
</evidence>
<feature type="transmembrane region" description="Helical" evidence="7">
    <location>
        <begin position="15"/>
        <end position="33"/>
    </location>
</feature>
<sequence length="354" mass="39426">MTSPIRHLKVEDVRIVNYVLTAVAVVVTCIRLGDRVRTARFWWDDVWAAFTMLLLIVFMAAVEVHLQDPARHSARIKLIIAYFCPHFFYAVTWSARTSILLTIIRISQGTLRRVLVGVGVLFGVTWAILFSQVWWVCEGNPAWKKESNPQCPLGLDVAIAQVITDVLSDAILVFAPIRLVWRIRLTGAQKIRVIAIFSTTLVSTAISLNHAYFVLKWGGLQEALAAVMQCCVSLIVANLSVIIALIFRISTDADDMTTVPSFGMFSMEGMGSTMRSYMDWERRQAAAGAAIKPGITSTFMTSNGGVRRREAGDEDDDEDADFDSKASRDGSVDTEANIRKHKKDRSLTHTPEEV</sequence>
<proteinExistence type="inferred from homology"/>
<evidence type="ECO:0000313" key="9">
    <source>
        <dbReference type="EMBL" id="KAF4615943.1"/>
    </source>
</evidence>
<evidence type="ECO:0000256" key="3">
    <source>
        <dbReference type="ARBA" id="ARBA00022989"/>
    </source>
</evidence>
<name>A0A8H4VN16_9AGAR</name>
<dbReference type="InterPro" id="IPR049326">
    <property type="entry name" value="Rhodopsin_dom_fungi"/>
</dbReference>
<feature type="region of interest" description="Disordered" evidence="6">
    <location>
        <begin position="301"/>
        <end position="354"/>
    </location>
</feature>
<reference evidence="9 10" key="1">
    <citation type="submission" date="2019-12" db="EMBL/GenBank/DDBJ databases">
        <authorList>
            <person name="Floudas D."/>
            <person name="Bentzer J."/>
            <person name="Ahren D."/>
            <person name="Johansson T."/>
            <person name="Persson P."/>
            <person name="Tunlid A."/>
        </authorList>
    </citation>
    <scope>NUCLEOTIDE SEQUENCE [LARGE SCALE GENOMIC DNA]</scope>
    <source>
        <strain evidence="9 10">CBS 102.39</strain>
    </source>
</reference>
<accession>A0A8H4VN16</accession>
<dbReference type="GO" id="GO:0016020">
    <property type="term" value="C:membrane"/>
    <property type="evidence" value="ECO:0007669"/>
    <property type="project" value="UniProtKB-SubCell"/>
</dbReference>
<feature type="transmembrane region" description="Helical" evidence="7">
    <location>
        <begin position="226"/>
        <end position="247"/>
    </location>
</feature>
<evidence type="ECO:0000313" key="10">
    <source>
        <dbReference type="Proteomes" id="UP000521872"/>
    </source>
</evidence>
<dbReference type="EMBL" id="JAACJL010000032">
    <property type="protein sequence ID" value="KAF4615943.1"/>
    <property type="molecule type" value="Genomic_DNA"/>
</dbReference>
<dbReference type="PANTHER" id="PTHR33048">
    <property type="entry name" value="PTH11-LIKE INTEGRAL MEMBRANE PROTEIN (AFU_ORTHOLOGUE AFUA_5G11245)"/>
    <property type="match status" value="1"/>
</dbReference>
<organism evidence="9 10">
    <name type="scientific">Agrocybe pediades</name>
    <dbReference type="NCBI Taxonomy" id="84607"/>
    <lineage>
        <taxon>Eukaryota</taxon>
        <taxon>Fungi</taxon>
        <taxon>Dikarya</taxon>
        <taxon>Basidiomycota</taxon>
        <taxon>Agaricomycotina</taxon>
        <taxon>Agaricomycetes</taxon>
        <taxon>Agaricomycetidae</taxon>
        <taxon>Agaricales</taxon>
        <taxon>Agaricineae</taxon>
        <taxon>Strophariaceae</taxon>
        <taxon>Agrocybe</taxon>
    </lineage>
</organism>
<dbReference type="Proteomes" id="UP000521872">
    <property type="component" value="Unassembled WGS sequence"/>
</dbReference>
<dbReference type="Pfam" id="PF20684">
    <property type="entry name" value="Fung_rhodopsin"/>
    <property type="match status" value="1"/>
</dbReference>
<feature type="compositionally biased region" description="Basic and acidic residues" evidence="6">
    <location>
        <begin position="345"/>
        <end position="354"/>
    </location>
</feature>
<dbReference type="PANTHER" id="PTHR33048:SF47">
    <property type="entry name" value="INTEGRAL MEMBRANE PROTEIN-RELATED"/>
    <property type="match status" value="1"/>
</dbReference>
<feature type="transmembrane region" description="Helical" evidence="7">
    <location>
        <begin position="193"/>
        <end position="214"/>
    </location>
</feature>
<keyword evidence="2 7" id="KW-0812">Transmembrane</keyword>
<feature type="domain" description="Rhodopsin" evidence="8">
    <location>
        <begin position="31"/>
        <end position="244"/>
    </location>
</feature>
<dbReference type="AlphaFoldDB" id="A0A8H4VN16"/>
<evidence type="ECO:0000259" key="8">
    <source>
        <dbReference type="Pfam" id="PF20684"/>
    </source>
</evidence>
<evidence type="ECO:0000256" key="1">
    <source>
        <dbReference type="ARBA" id="ARBA00004141"/>
    </source>
</evidence>
<dbReference type="InterPro" id="IPR052337">
    <property type="entry name" value="SAT4-like"/>
</dbReference>
<evidence type="ECO:0000256" key="4">
    <source>
        <dbReference type="ARBA" id="ARBA00023136"/>
    </source>
</evidence>
<feature type="compositionally biased region" description="Acidic residues" evidence="6">
    <location>
        <begin position="312"/>
        <end position="321"/>
    </location>
</feature>
<protein>
    <recommendedName>
        <fullName evidence="8">Rhodopsin domain-containing protein</fullName>
    </recommendedName>
</protein>
<feature type="transmembrane region" description="Helical" evidence="7">
    <location>
        <begin position="157"/>
        <end position="181"/>
    </location>
</feature>
<evidence type="ECO:0000256" key="7">
    <source>
        <dbReference type="SAM" id="Phobius"/>
    </source>
</evidence>
<comment type="similarity">
    <text evidence="5">Belongs to the SAT4 family.</text>
</comment>
<feature type="compositionally biased region" description="Basic and acidic residues" evidence="6">
    <location>
        <begin position="322"/>
        <end position="331"/>
    </location>
</feature>
<evidence type="ECO:0000256" key="6">
    <source>
        <dbReference type="SAM" id="MobiDB-lite"/>
    </source>
</evidence>
<feature type="transmembrane region" description="Helical" evidence="7">
    <location>
        <begin position="45"/>
        <end position="62"/>
    </location>
</feature>
<keyword evidence="4 7" id="KW-0472">Membrane</keyword>
<comment type="subcellular location">
    <subcellularLocation>
        <location evidence="1">Membrane</location>
        <topology evidence="1">Multi-pass membrane protein</topology>
    </subcellularLocation>
</comment>
<feature type="transmembrane region" description="Helical" evidence="7">
    <location>
        <begin position="74"/>
        <end position="93"/>
    </location>
</feature>
<gene>
    <name evidence="9" type="ORF">D9613_011380</name>
</gene>
<keyword evidence="3 7" id="KW-1133">Transmembrane helix</keyword>
<evidence type="ECO:0000256" key="2">
    <source>
        <dbReference type="ARBA" id="ARBA00022692"/>
    </source>
</evidence>
<feature type="transmembrane region" description="Helical" evidence="7">
    <location>
        <begin position="114"/>
        <end position="137"/>
    </location>
</feature>
<comment type="caution">
    <text evidence="9">The sequence shown here is derived from an EMBL/GenBank/DDBJ whole genome shotgun (WGS) entry which is preliminary data.</text>
</comment>